<keyword evidence="2" id="KW-1185">Reference proteome</keyword>
<proteinExistence type="predicted"/>
<dbReference type="CDD" id="cd22343">
    <property type="entry name" value="PDDEXK_lambda_exonuclease-like"/>
    <property type="match status" value="1"/>
</dbReference>
<accession>A0A9Q0MY15</accession>
<sequence length="583" mass="68191">MLKKILVLYQRMERSVFIMDMSKFAFAAKSPLYQDQIKKVQRKAKHVAAKIDDEWEKMYIDPDSDYGDSESELDPQYLEWEKGNLCGSEETHFPFPQFGEDPEAMYRNGDDDNTIHYDNLIIEPMDNQYDNDRAGSSYANSMRREFGDDVGKIDSFPVQRKAKHVPPKIDEESEKMYIDIDDADYESIESKLATLYNNVVSSNEIRSDDCCNEKSTAHDFRNDNGKSDSFPFNGYVAKDLGGKRINYSLAGSYTARVAMAVVHFNSDCHASSQYRKIKLGAVPDMCSVTKLENKRKMKNQQTAIARTKKPKVRRTQTDRRTDVAYGGEYSDDMDPRSLQTSKNMILEQLTHNQTMRVPIETTTKNDEHYFFEKTRNMLMSDYFSTIICSKGPKSYAKILDEILYTQKQLGNNAQNKHQRVQELEALTEFRRIYKNTKVDECGLFIDEELPFLGARPFRLVGPNHLLSIKCPLSSFRKKIEEAKLPLWKTVCGERTINKKCRWFIEIQGELHITRRKWAYLMIWLGENQFQLIELKRDDNFFEKEMKGVLQFFYNEAMITELANSRKERRMELREYDEKTKTFL</sequence>
<dbReference type="Gene3D" id="3.90.320.10">
    <property type="match status" value="1"/>
</dbReference>
<reference evidence="1" key="1">
    <citation type="submission" date="2022-07" db="EMBL/GenBank/DDBJ databases">
        <authorList>
            <person name="Trinca V."/>
            <person name="Uliana J.V.C."/>
            <person name="Torres T.T."/>
            <person name="Ward R.J."/>
            <person name="Monesi N."/>
        </authorList>
    </citation>
    <scope>NUCLEOTIDE SEQUENCE</scope>
    <source>
        <strain evidence="1">HSMRA1968</strain>
        <tissue evidence="1">Whole embryos</tissue>
    </source>
</reference>
<dbReference type="InterPro" id="IPR011335">
    <property type="entry name" value="Restrct_endonuc-II-like"/>
</dbReference>
<dbReference type="SUPFAM" id="SSF52980">
    <property type="entry name" value="Restriction endonuclease-like"/>
    <property type="match status" value="1"/>
</dbReference>
<evidence type="ECO:0000313" key="2">
    <source>
        <dbReference type="Proteomes" id="UP001151699"/>
    </source>
</evidence>
<gene>
    <name evidence="1" type="ORF">Bhyg_12806</name>
</gene>
<dbReference type="Proteomes" id="UP001151699">
    <property type="component" value="Chromosome X"/>
</dbReference>
<comment type="caution">
    <text evidence="1">The sequence shown here is derived from an EMBL/GenBank/DDBJ whole genome shotgun (WGS) entry which is preliminary data.</text>
</comment>
<dbReference type="GO" id="GO:0006281">
    <property type="term" value="P:DNA repair"/>
    <property type="evidence" value="ECO:0007669"/>
    <property type="project" value="UniProtKB-ARBA"/>
</dbReference>
<dbReference type="AlphaFoldDB" id="A0A9Q0MY15"/>
<organism evidence="1 2">
    <name type="scientific">Pseudolycoriella hygida</name>
    <dbReference type="NCBI Taxonomy" id="35572"/>
    <lineage>
        <taxon>Eukaryota</taxon>
        <taxon>Metazoa</taxon>
        <taxon>Ecdysozoa</taxon>
        <taxon>Arthropoda</taxon>
        <taxon>Hexapoda</taxon>
        <taxon>Insecta</taxon>
        <taxon>Pterygota</taxon>
        <taxon>Neoptera</taxon>
        <taxon>Endopterygota</taxon>
        <taxon>Diptera</taxon>
        <taxon>Nematocera</taxon>
        <taxon>Sciaroidea</taxon>
        <taxon>Sciaridae</taxon>
        <taxon>Pseudolycoriella</taxon>
    </lineage>
</organism>
<dbReference type="PANTHER" id="PTHR46609">
    <property type="entry name" value="EXONUCLEASE, PHAGE-TYPE/RECB, C-TERMINAL DOMAIN-CONTAINING PROTEIN"/>
    <property type="match status" value="1"/>
</dbReference>
<dbReference type="InterPro" id="IPR051703">
    <property type="entry name" value="NF-kappa-B_Signaling_Reg"/>
</dbReference>
<name>A0A9Q0MY15_9DIPT</name>
<dbReference type="OrthoDB" id="7610505at2759"/>
<protein>
    <submittedName>
        <fullName evidence="1">Uncharacterized protein</fullName>
    </submittedName>
</protein>
<dbReference type="PANTHER" id="PTHR46609:SF8">
    <property type="entry name" value="YQAJ VIRAL RECOMBINASE DOMAIN-CONTAINING PROTEIN"/>
    <property type="match status" value="1"/>
</dbReference>
<evidence type="ECO:0000313" key="1">
    <source>
        <dbReference type="EMBL" id="KAJ6640057.1"/>
    </source>
</evidence>
<dbReference type="InterPro" id="IPR011604">
    <property type="entry name" value="PDDEXK-like_dom_sf"/>
</dbReference>
<dbReference type="EMBL" id="WJQU01000003">
    <property type="protein sequence ID" value="KAJ6640057.1"/>
    <property type="molecule type" value="Genomic_DNA"/>
</dbReference>